<evidence type="ECO:0000256" key="1">
    <source>
        <dbReference type="ARBA" id="ARBA00001946"/>
    </source>
</evidence>
<keyword evidence="2" id="KW-0479">Metal-binding</keyword>
<sequence length="375" mass="40476">MARIDAVHTGLYRVPLPAVLTDSTHGAMSDFELITVRVQDADGAEGLGYTYTVNHGGSAVHAMIERDLAPVLTGQEADAVEACWQKMWWTLHYGGRGGHATSAISALDIALWDLKGRKAGLPLWRLFGGYDPAVPVYAGGIDLELPVARLLEQADDFRKQGFRAIKMKVGRPRLRDDVQRVAAMREHLGEDFPLMVDANMRWSADEALRAARALAPFDLVWIEEPTIPDDVAGHARIVSQGGQPVATGENLHTLYEFQQMIAAGGVTFPEPDVSNCGGYTVFRKICALAEAANLPVTSHGVHELTVHALAAAPHRSYMEAHGFGLDAYMLNPPLLPDDSAGGHVIAPERPGHGVDLDFDKLQAIRTPGTTGTVTA</sequence>
<comment type="caution">
    <text evidence="5">The sequence shown here is derived from an EMBL/GenBank/DDBJ whole genome shotgun (WGS) entry which is preliminary data.</text>
</comment>
<reference evidence="6" key="1">
    <citation type="journal article" date="2019" name="Int. J. Syst. Evol. Microbiol.">
        <title>The Global Catalogue of Microorganisms (GCM) 10K type strain sequencing project: providing services to taxonomists for standard genome sequencing and annotation.</title>
        <authorList>
            <consortium name="The Broad Institute Genomics Platform"/>
            <consortium name="The Broad Institute Genome Sequencing Center for Infectious Disease"/>
            <person name="Wu L."/>
            <person name="Ma J."/>
        </authorList>
    </citation>
    <scope>NUCLEOTIDE SEQUENCE [LARGE SCALE GENOMIC DNA]</scope>
    <source>
        <strain evidence="6">CGMCC 4.7178</strain>
    </source>
</reference>
<dbReference type="SUPFAM" id="SSF51604">
    <property type="entry name" value="Enolase C-terminal domain-like"/>
    <property type="match status" value="1"/>
</dbReference>
<dbReference type="SUPFAM" id="SSF54826">
    <property type="entry name" value="Enolase N-terminal domain-like"/>
    <property type="match status" value="1"/>
</dbReference>
<organism evidence="5 6">
    <name type="scientific">Streptomyces daqingensis</name>
    <dbReference type="NCBI Taxonomy" id="1472640"/>
    <lineage>
        <taxon>Bacteria</taxon>
        <taxon>Bacillati</taxon>
        <taxon>Actinomycetota</taxon>
        <taxon>Actinomycetes</taxon>
        <taxon>Kitasatosporales</taxon>
        <taxon>Streptomycetaceae</taxon>
        <taxon>Streptomyces</taxon>
    </lineage>
</organism>
<dbReference type="Gene3D" id="3.20.20.120">
    <property type="entry name" value="Enolase-like C-terminal domain"/>
    <property type="match status" value="1"/>
</dbReference>
<comment type="cofactor">
    <cofactor evidence="1">
        <name>Mg(2+)</name>
        <dbReference type="ChEBI" id="CHEBI:18420"/>
    </cofactor>
</comment>
<dbReference type="SFLD" id="SFLDS00001">
    <property type="entry name" value="Enolase"/>
    <property type="match status" value="1"/>
</dbReference>
<keyword evidence="3" id="KW-0460">Magnesium</keyword>
<protein>
    <submittedName>
        <fullName evidence="5">Racemase</fullName>
    </submittedName>
</protein>
<dbReference type="PANTHER" id="PTHR13794">
    <property type="entry name" value="ENOLASE SUPERFAMILY, MANDELATE RACEMASE"/>
    <property type="match status" value="1"/>
</dbReference>
<dbReference type="CDD" id="cd03316">
    <property type="entry name" value="MR_like"/>
    <property type="match status" value="1"/>
</dbReference>
<dbReference type="InterPro" id="IPR036849">
    <property type="entry name" value="Enolase-like_C_sf"/>
</dbReference>
<dbReference type="SFLD" id="SFLDG00179">
    <property type="entry name" value="mandelate_racemase"/>
    <property type="match status" value="1"/>
</dbReference>
<dbReference type="InterPro" id="IPR029065">
    <property type="entry name" value="Enolase_C-like"/>
</dbReference>
<proteinExistence type="predicted"/>
<evidence type="ECO:0000256" key="3">
    <source>
        <dbReference type="ARBA" id="ARBA00022842"/>
    </source>
</evidence>
<dbReference type="PANTHER" id="PTHR13794:SF58">
    <property type="entry name" value="MITOCHONDRIAL ENOLASE SUPERFAMILY MEMBER 1"/>
    <property type="match status" value="1"/>
</dbReference>
<evidence type="ECO:0000313" key="5">
    <source>
        <dbReference type="EMBL" id="GGO45495.1"/>
    </source>
</evidence>
<dbReference type="Gene3D" id="3.30.390.10">
    <property type="entry name" value="Enolase-like, N-terminal domain"/>
    <property type="match status" value="1"/>
</dbReference>
<dbReference type="InterPro" id="IPR013341">
    <property type="entry name" value="Mandelate_racemase_N_dom"/>
</dbReference>
<dbReference type="PROSITE" id="PS00908">
    <property type="entry name" value="MR_MLE_1"/>
    <property type="match status" value="1"/>
</dbReference>
<dbReference type="Pfam" id="PF13378">
    <property type="entry name" value="MR_MLE_C"/>
    <property type="match status" value="1"/>
</dbReference>
<accession>A0ABQ2M176</accession>
<dbReference type="PROSITE" id="PS00909">
    <property type="entry name" value="MR_MLE_2"/>
    <property type="match status" value="1"/>
</dbReference>
<name>A0ABQ2M176_9ACTN</name>
<evidence type="ECO:0000313" key="6">
    <source>
        <dbReference type="Proteomes" id="UP000631535"/>
    </source>
</evidence>
<dbReference type="InterPro" id="IPR046945">
    <property type="entry name" value="RHMD-like"/>
</dbReference>
<keyword evidence="6" id="KW-1185">Reference proteome</keyword>
<dbReference type="RefSeq" id="WP_189036124.1">
    <property type="nucleotide sequence ID" value="NZ_BMMP01000003.1"/>
</dbReference>
<evidence type="ECO:0000259" key="4">
    <source>
        <dbReference type="SMART" id="SM00922"/>
    </source>
</evidence>
<dbReference type="InterPro" id="IPR034382">
    <property type="entry name" value="AHGA_cycloisomerase"/>
</dbReference>
<feature type="domain" description="Mandelate racemase/muconate lactonizing enzyme C-terminal" evidence="4">
    <location>
        <begin position="147"/>
        <end position="244"/>
    </location>
</feature>
<evidence type="ECO:0000256" key="2">
    <source>
        <dbReference type="ARBA" id="ARBA00022723"/>
    </source>
</evidence>
<dbReference type="InterPro" id="IPR018110">
    <property type="entry name" value="Mandel_Rmase/mucon_lact_enz_CS"/>
</dbReference>
<dbReference type="InterPro" id="IPR013342">
    <property type="entry name" value="Mandelate_racemase_C"/>
</dbReference>
<dbReference type="Proteomes" id="UP000631535">
    <property type="component" value="Unassembled WGS sequence"/>
</dbReference>
<dbReference type="InterPro" id="IPR029017">
    <property type="entry name" value="Enolase-like_N"/>
</dbReference>
<gene>
    <name evidence="5" type="ORF">GCM10012287_13570</name>
</gene>
<dbReference type="Pfam" id="PF02746">
    <property type="entry name" value="MR_MLE_N"/>
    <property type="match status" value="1"/>
</dbReference>
<dbReference type="SMART" id="SM00922">
    <property type="entry name" value="MR_MLE"/>
    <property type="match status" value="1"/>
</dbReference>
<dbReference type="SFLD" id="SFLDF00557">
    <property type="entry name" value="3_6-anhydro-alpha-L-galactonat"/>
    <property type="match status" value="1"/>
</dbReference>
<dbReference type="EMBL" id="BMMP01000003">
    <property type="protein sequence ID" value="GGO45495.1"/>
    <property type="molecule type" value="Genomic_DNA"/>
</dbReference>